<comment type="caution">
    <text evidence="1">The sequence shown here is derived from an EMBL/GenBank/DDBJ whole genome shotgun (WGS) entry which is preliminary data.</text>
</comment>
<protein>
    <recommendedName>
        <fullName evidence="3">PIN domain-containing protein</fullName>
    </recommendedName>
</protein>
<sequence>MSARHVAFGQADGVPLLTTDRDLVAHEGNYGLSPFVVFDDELQHGLGPLTAIAERPRAPQEGYPS</sequence>
<dbReference type="AlphaFoldDB" id="S9QNU2"/>
<evidence type="ECO:0000313" key="1">
    <source>
        <dbReference type="EMBL" id="EPX62974.1"/>
    </source>
</evidence>
<evidence type="ECO:0000313" key="2">
    <source>
        <dbReference type="Proteomes" id="UP000011682"/>
    </source>
</evidence>
<reference evidence="1" key="1">
    <citation type="submission" date="2013-05" db="EMBL/GenBank/DDBJ databases">
        <title>Genome assembly of Cystobacter fuscus DSM 2262.</title>
        <authorList>
            <person name="Sharma G."/>
            <person name="Khatri I."/>
            <person name="Kaur C."/>
            <person name="Mayilraj S."/>
            <person name="Subramanian S."/>
        </authorList>
    </citation>
    <scope>NUCLEOTIDE SEQUENCE [LARGE SCALE GENOMIC DNA]</scope>
    <source>
        <strain evidence="1">DSM 2262</strain>
    </source>
</reference>
<keyword evidence="2" id="KW-1185">Reference proteome</keyword>
<evidence type="ECO:0008006" key="3">
    <source>
        <dbReference type="Google" id="ProtNLM"/>
    </source>
</evidence>
<proteinExistence type="predicted"/>
<dbReference type="EMBL" id="ANAH02000006">
    <property type="protein sequence ID" value="EPX62974.1"/>
    <property type="molecule type" value="Genomic_DNA"/>
</dbReference>
<name>S9QNU2_CYSF2</name>
<organism evidence="1 2">
    <name type="scientific">Cystobacter fuscus (strain ATCC 25194 / DSM 2262 / NBRC 100088 / M29)</name>
    <dbReference type="NCBI Taxonomy" id="1242864"/>
    <lineage>
        <taxon>Bacteria</taxon>
        <taxon>Pseudomonadati</taxon>
        <taxon>Myxococcota</taxon>
        <taxon>Myxococcia</taxon>
        <taxon>Myxococcales</taxon>
        <taxon>Cystobacterineae</taxon>
        <taxon>Archangiaceae</taxon>
        <taxon>Cystobacter</taxon>
    </lineage>
</organism>
<accession>S9QNU2</accession>
<dbReference type="Proteomes" id="UP000011682">
    <property type="component" value="Unassembled WGS sequence"/>
</dbReference>
<gene>
    <name evidence="1" type="ORF">D187_006384</name>
</gene>